<sequence length="131" mass="14582">MAWNTANSFKVQVLALSGVAADALYVYIANTHSGFLNNFDEPSHYSPSCPVAITYCRVPLASSNMITKRHRLLCAGSWSFFFLAIRYKILIPRAETNQEDSPSRVTNRVVCITSVCQLISNCSYSYGNTSR</sequence>
<protein>
    <submittedName>
        <fullName evidence="1">Uncharacterized protein</fullName>
    </submittedName>
</protein>
<dbReference type="AlphaFoldDB" id="A0A9W4K395"/>
<evidence type="ECO:0000313" key="1">
    <source>
        <dbReference type="EMBL" id="CAG8885920.1"/>
    </source>
</evidence>
<name>A0A9W4K395_9EURO</name>
<dbReference type="EMBL" id="CAJVRC010000835">
    <property type="protein sequence ID" value="CAG8885920.1"/>
    <property type="molecule type" value="Genomic_DNA"/>
</dbReference>
<gene>
    <name evidence="1" type="ORF">PEGY_LOCUS672</name>
</gene>
<reference evidence="1" key="1">
    <citation type="submission" date="2021-07" db="EMBL/GenBank/DDBJ databases">
        <authorList>
            <person name="Branca A.L. A."/>
        </authorList>
    </citation>
    <scope>NUCLEOTIDE SEQUENCE</scope>
</reference>
<proteinExistence type="predicted"/>
<organism evidence="1 2">
    <name type="scientific">Penicillium egyptiacum</name>
    <dbReference type="NCBI Taxonomy" id="1303716"/>
    <lineage>
        <taxon>Eukaryota</taxon>
        <taxon>Fungi</taxon>
        <taxon>Dikarya</taxon>
        <taxon>Ascomycota</taxon>
        <taxon>Pezizomycotina</taxon>
        <taxon>Eurotiomycetes</taxon>
        <taxon>Eurotiomycetidae</taxon>
        <taxon>Eurotiales</taxon>
        <taxon>Aspergillaceae</taxon>
        <taxon>Penicillium</taxon>
    </lineage>
</organism>
<comment type="caution">
    <text evidence="1">The sequence shown here is derived from an EMBL/GenBank/DDBJ whole genome shotgun (WGS) entry which is preliminary data.</text>
</comment>
<keyword evidence="2" id="KW-1185">Reference proteome</keyword>
<dbReference type="OrthoDB" id="5343483at2759"/>
<accession>A0A9W4K395</accession>
<evidence type="ECO:0000313" key="2">
    <source>
        <dbReference type="Proteomes" id="UP001154252"/>
    </source>
</evidence>
<dbReference type="Proteomes" id="UP001154252">
    <property type="component" value="Unassembled WGS sequence"/>
</dbReference>